<protein>
    <submittedName>
        <fullName evidence="1">Porin</fullName>
    </submittedName>
</protein>
<comment type="caution">
    <text evidence="1">The sequence shown here is derived from an EMBL/GenBank/DDBJ whole genome shotgun (WGS) entry which is preliminary data.</text>
</comment>
<dbReference type="EMBL" id="PICB01001706">
    <property type="protein sequence ID" value="PLP40944.1"/>
    <property type="molecule type" value="Genomic_DNA"/>
</dbReference>
<proteinExistence type="predicted"/>
<dbReference type="InterPro" id="IPR016963">
    <property type="entry name" value="Glycoporin_RafY"/>
</dbReference>
<dbReference type="Proteomes" id="UP000234473">
    <property type="component" value="Unassembled WGS sequence"/>
</dbReference>
<organism evidence="1 2">
    <name type="scientific">Klebsiella variicola</name>
    <dbReference type="NCBI Taxonomy" id="244366"/>
    <lineage>
        <taxon>Bacteria</taxon>
        <taxon>Pseudomonadati</taxon>
        <taxon>Pseudomonadota</taxon>
        <taxon>Gammaproteobacteria</taxon>
        <taxon>Enterobacterales</taxon>
        <taxon>Enterobacteriaceae</taxon>
        <taxon>Klebsiella/Raoultella group</taxon>
        <taxon>Klebsiella</taxon>
        <taxon>Klebsiella pneumoniae complex</taxon>
    </lineage>
</organism>
<dbReference type="AlphaFoldDB" id="A0A2N5A9G9"/>
<reference evidence="1 2" key="2">
    <citation type="submission" date="2018-01" db="EMBL/GenBank/DDBJ databases">
        <title>Genomic study of Klebsiella pneumoniae.</title>
        <authorList>
            <person name="Yang Y."/>
            <person name="Bicalho R."/>
        </authorList>
    </citation>
    <scope>NUCLEOTIDE SEQUENCE [LARGE SCALE GENOMIC DNA]</scope>
    <source>
        <strain evidence="1 2">A5</strain>
    </source>
</reference>
<reference evidence="1 2" key="1">
    <citation type="submission" date="2017-11" db="EMBL/GenBank/DDBJ databases">
        <authorList>
            <person name="Han C.G."/>
        </authorList>
    </citation>
    <scope>NUCLEOTIDE SEQUENCE [LARGE SCALE GENOMIC DNA]</scope>
    <source>
        <strain evidence="1 2">A5</strain>
    </source>
</reference>
<feature type="non-terminal residue" evidence="1">
    <location>
        <position position="1"/>
    </location>
</feature>
<accession>A0A2N5A9G9</accession>
<evidence type="ECO:0000313" key="1">
    <source>
        <dbReference type="EMBL" id="PLP40944.1"/>
    </source>
</evidence>
<dbReference type="Pfam" id="PF16966">
    <property type="entry name" value="Porin_8"/>
    <property type="match status" value="1"/>
</dbReference>
<name>A0A2N5A9G9_KLEVA</name>
<evidence type="ECO:0000313" key="2">
    <source>
        <dbReference type="Proteomes" id="UP000234473"/>
    </source>
</evidence>
<sequence>SWQLPNIMAMPNFNIYLGAYASWLDSTAAKSGNPDERYGARVRFKYFF</sequence>
<gene>
    <name evidence="1" type="ORF">CWM98_25690</name>
</gene>